<dbReference type="SUPFAM" id="SSF56300">
    <property type="entry name" value="Metallo-dependent phosphatases"/>
    <property type="match status" value="1"/>
</dbReference>
<evidence type="ECO:0000313" key="1">
    <source>
        <dbReference type="EMBL" id="AWD90744.1"/>
    </source>
</evidence>
<protein>
    <recommendedName>
        <fullName evidence="3">Calcineurin-like phosphoesterase domain-containing protein</fullName>
    </recommendedName>
</protein>
<reference evidence="2" key="1">
    <citation type="submission" date="2018-03" db="EMBL/GenBank/DDBJ databases">
        <title>Phage therapy in agriculture - a green tech approach to combat plant pathogenic bacteria.</title>
        <authorList>
            <person name="Djurhuus A.M."/>
            <person name="Carstens A.B."/>
            <person name="Hansen L.H."/>
        </authorList>
    </citation>
    <scope>NUCLEOTIDE SEQUENCE [LARGE SCALE GENOMIC DNA]</scope>
</reference>
<dbReference type="InterPro" id="IPR029052">
    <property type="entry name" value="Metallo-depent_PP-like"/>
</dbReference>
<accession>A0A2S1GMZ1</accession>
<dbReference type="GeneID" id="54991164"/>
<dbReference type="Proteomes" id="UP000246678">
    <property type="component" value="Segment"/>
</dbReference>
<organism evidence="1 2">
    <name type="scientific">Pseudomonas phage Alpheus</name>
    <dbReference type="NCBI Taxonomy" id="2163983"/>
    <lineage>
        <taxon>Viruses</taxon>
        <taxon>Duplodnaviria</taxon>
        <taxon>Heunggongvirae</taxon>
        <taxon>Uroviricota</taxon>
        <taxon>Caudoviricetes</taxon>
        <taxon>Autographivirales</taxon>
        <taxon>Autosignataviridae</taxon>
        <taxon>Colwellvirinae</taxon>
        <taxon>Nerthusvirus</taxon>
        <taxon>Nerthusvirus alpheus</taxon>
        <taxon>Uliginvirus alpheus</taxon>
    </lineage>
</organism>
<evidence type="ECO:0008006" key="3">
    <source>
        <dbReference type="Google" id="ProtNLM"/>
    </source>
</evidence>
<keyword evidence="2" id="KW-1185">Reference proteome</keyword>
<dbReference type="KEGG" id="vg:54991164"/>
<name>A0A2S1GMZ1_9CAUD</name>
<evidence type="ECO:0000313" key="2">
    <source>
        <dbReference type="Proteomes" id="UP000246678"/>
    </source>
</evidence>
<dbReference type="RefSeq" id="YP_009800662.1">
    <property type="nucleotide sequence ID" value="NC_047957.1"/>
</dbReference>
<proteinExistence type="predicted"/>
<dbReference type="EMBL" id="MH113815">
    <property type="protein sequence ID" value="AWD90744.1"/>
    <property type="molecule type" value="Genomic_DNA"/>
</dbReference>
<sequence length="334" mass="37627">MSQRIRNRFTDDEVLAALERSKGKGIKPDFKKMASILTANTHGTIVSRELARYWAKQFDEVKKNGENYMTLTKANRIIKNMRELKEPKPEDFLGYDFTADASRILVIPDLHAPYHHPDALDFLIAVTAHFKPTLVVNAGDETDGHAMSFHDSDPNLDSAGVELEKAREFLAKLEAVFPQMLVCHSNHGSLLYRKAKHFGIPVQYLKTYREVLFPNGKGQGWSWNFEWQIQLPNGQVTNFRHQAGSNKLGVAAHLNQNLVVGHEHGKFQLEYAQSTGKQYWAMITGCLIDPDAPAFAYGENYHGKPILGCAVIIDSIPQLIPMRLDAQGRWTGSL</sequence>